<dbReference type="PANTHER" id="PTHR48043">
    <property type="entry name" value="EG:EG0003.4 PROTEIN-RELATED"/>
    <property type="match status" value="1"/>
</dbReference>
<dbReference type="InterPro" id="IPR002213">
    <property type="entry name" value="UDP_glucos_trans"/>
</dbReference>
<reference evidence="6 7" key="1">
    <citation type="submission" date="2019-01" db="EMBL/GenBank/DDBJ databases">
        <authorList>
            <person name="Sayadi A."/>
        </authorList>
    </citation>
    <scope>NUCLEOTIDE SEQUENCE [LARGE SCALE GENOMIC DNA]</scope>
</reference>
<keyword evidence="5" id="KW-0812">Transmembrane</keyword>
<dbReference type="PROSITE" id="PS00375">
    <property type="entry name" value="UDPGT"/>
    <property type="match status" value="1"/>
</dbReference>
<keyword evidence="5" id="KW-1133">Transmembrane helix</keyword>
<evidence type="ECO:0000256" key="2">
    <source>
        <dbReference type="ARBA" id="ARBA00022676"/>
    </source>
</evidence>
<dbReference type="SUPFAM" id="SSF53756">
    <property type="entry name" value="UDP-Glycosyltransferase/glycogen phosphorylase"/>
    <property type="match status" value="1"/>
</dbReference>
<protein>
    <recommendedName>
        <fullName evidence="5">UDP-glucuronosyltransferase</fullName>
        <ecNumber evidence="5">2.4.1.17</ecNumber>
    </recommendedName>
</protein>
<keyword evidence="5" id="KW-0472">Membrane</keyword>
<feature type="signal peptide" evidence="5">
    <location>
        <begin position="1"/>
        <end position="18"/>
    </location>
</feature>
<evidence type="ECO:0000256" key="1">
    <source>
        <dbReference type="ARBA" id="ARBA00009995"/>
    </source>
</evidence>
<keyword evidence="2 4" id="KW-0328">Glycosyltransferase</keyword>
<gene>
    <name evidence="6" type="ORF">CALMAC_LOCUS20087</name>
</gene>
<dbReference type="Pfam" id="PF00201">
    <property type="entry name" value="UDPGT"/>
    <property type="match status" value="1"/>
</dbReference>
<dbReference type="Gene3D" id="3.40.50.2000">
    <property type="entry name" value="Glycogen Phosphorylase B"/>
    <property type="match status" value="1"/>
</dbReference>
<dbReference type="GO" id="GO:0016020">
    <property type="term" value="C:membrane"/>
    <property type="evidence" value="ECO:0007669"/>
    <property type="project" value="UniProtKB-SubCell"/>
</dbReference>
<evidence type="ECO:0000313" key="7">
    <source>
        <dbReference type="Proteomes" id="UP000410492"/>
    </source>
</evidence>
<dbReference type="EC" id="2.4.1.17" evidence="5"/>
<proteinExistence type="inferred from homology"/>
<dbReference type="InterPro" id="IPR050271">
    <property type="entry name" value="UDP-glycosyltransferase"/>
</dbReference>
<feature type="chain" id="PRO_5031594918" description="UDP-glucuronosyltransferase" evidence="5">
    <location>
        <begin position="19"/>
        <end position="510"/>
    </location>
</feature>
<organism evidence="6 7">
    <name type="scientific">Callosobruchus maculatus</name>
    <name type="common">Southern cowpea weevil</name>
    <name type="synonym">Pulse bruchid</name>
    <dbReference type="NCBI Taxonomy" id="64391"/>
    <lineage>
        <taxon>Eukaryota</taxon>
        <taxon>Metazoa</taxon>
        <taxon>Ecdysozoa</taxon>
        <taxon>Arthropoda</taxon>
        <taxon>Hexapoda</taxon>
        <taxon>Insecta</taxon>
        <taxon>Pterygota</taxon>
        <taxon>Neoptera</taxon>
        <taxon>Endopterygota</taxon>
        <taxon>Coleoptera</taxon>
        <taxon>Polyphaga</taxon>
        <taxon>Cucujiformia</taxon>
        <taxon>Chrysomeloidea</taxon>
        <taxon>Chrysomelidae</taxon>
        <taxon>Bruchinae</taxon>
        <taxon>Bruchini</taxon>
        <taxon>Callosobruchus</taxon>
    </lineage>
</organism>
<dbReference type="Proteomes" id="UP000410492">
    <property type="component" value="Unassembled WGS sequence"/>
</dbReference>
<evidence type="ECO:0000313" key="6">
    <source>
        <dbReference type="EMBL" id="VEN63192.1"/>
    </source>
</evidence>
<dbReference type="GO" id="GO:0015020">
    <property type="term" value="F:glucuronosyltransferase activity"/>
    <property type="evidence" value="ECO:0007669"/>
    <property type="project" value="UniProtKB-EC"/>
</dbReference>
<keyword evidence="3 4" id="KW-0808">Transferase</keyword>
<dbReference type="FunFam" id="3.40.50.2000:FF:000050">
    <property type="entry name" value="UDP-glucuronosyltransferase"/>
    <property type="match status" value="1"/>
</dbReference>
<dbReference type="PANTHER" id="PTHR48043:SF159">
    <property type="entry name" value="EG:EG0003.4 PROTEIN-RELATED"/>
    <property type="match status" value="1"/>
</dbReference>
<accession>A0A653DT27</accession>
<sequence length="510" mass="57787">MIRLTVGLILNILCFSECYKILVIFPTPIISHYILGEALASGLAEAGHDVTIVSAFQTKNPPNNGSYREIVLTGSSKDNENHLTTNLFARGSMNKFSAMAKLNSLGHKTVREALKHPKFQELIHSGERFDVMVTEQFHNDGIKPLAVHFNAHLIILSTIIPNLWVNALVGNPSPASYIPDYTLNYPIQMSLLQRTWNLVIKTAAYVNQHLLFYPKQRKIAEELIPNGLDFDSALYNVSLVLCNSHESVNQPVPMVPNMIHIGGYHIKPPKKLSQEFQEFMDSAQEGVVYFSLGSTIKPSTMSEDKKRAILQALGKLKQKVLWKWDEDYISDKPTNIKLAKWIPQQDLLAHPNVKLFVTHGGLLSTLETIYHGVPVLALPIFADQKLNAARAQEAGYGRYILFSEVTETKMDDALRNLLNEPMYKENAKRRSAIFHDRPVKPMDLATYWIEYVIRHKGAEHLRVAGNKLPWYQYFSLDSVALIILLMLAPLIPLKILFLLLKRNFIKAKQE</sequence>
<comment type="catalytic activity">
    <reaction evidence="5">
        <text>glucuronate acceptor + UDP-alpha-D-glucuronate = acceptor beta-D-glucuronoside + UDP + H(+)</text>
        <dbReference type="Rhea" id="RHEA:21032"/>
        <dbReference type="ChEBI" id="CHEBI:15378"/>
        <dbReference type="ChEBI" id="CHEBI:58052"/>
        <dbReference type="ChEBI" id="CHEBI:58223"/>
        <dbReference type="ChEBI" id="CHEBI:132367"/>
        <dbReference type="ChEBI" id="CHEBI:132368"/>
        <dbReference type="EC" id="2.4.1.17"/>
    </reaction>
</comment>
<keyword evidence="5" id="KW-0732">Signal</keyword>
<comment type="similarity">
    <text evidence="1 4">Belongs to the UDP-glycosyltransferase family.</text>
</comment>
<name>A0A653DT27_CALMS</name>
<comment type="subcellular location">
    <subcellularLocation>
        <location evidence="5">Membrane</location>
        <topology evidence="5">Single-pass membrane protein</topology>
    </subcellularLocation>
</comment>
<evidence type="ECO:0000256" key="5">
    <source>
        <dbReference type="RuleBase" id="RU362059"/>
    </source>
</evidence>
<dbReference type="InterPro" id="IPR035595">
    <property type="entry name" value="UDP_glycos_trans_CS"/>
</dbReference>
<evidence type="ECO:0000256" key="4">
    <source>
        <dbReference type="RuleBase" id="RU003718"/>
    </source>
</evidence>
<evidence type="ECO:0000256" key="3">
    <source>
        <dbReference type="ARBA" id="ARBA00022679"/>
    </source>
</evidence>
<feature type="transmembrane region" description="Helical" evidence="5">
    <location>
        <begin position="479"/>
        <end position="500"/>
    </location>
</feature>
<dbReference type="CDD" id="cd03784">
    <property type="entry name" value="GT1_Gtf-like"/>
    <property type="match status" value="1"/>
</dbReference>
<dbReference type="AlphaFoldDB" id="A0A653DT27"/>
<dbReference type="EMBL" id="CAACVG010014457">
    <property type="protein sequence ID" value="VEN63192.1"/>
    <property type="molecule type" value="Genomic_DNA"/>
</dbReference>
<keyword evidence="7" id="KW-1185">Reference proteome</keyword>
<dbReference type="OrthoDB" id="5835829at2759"/>